<evidence type="ECO:0000313" key="1">
    <source>
        <dbReference type="EMBL" id="MCV7069218.1"/>
    </source>
</evidence>
<dbReference type="EMBL" id="JACKRN010000015">
    <property type="protein sequence ID" value="MCV7069218.1"/>
    <property type="molecule type" value="Genomic_DNA"/>
</dbReference>
<proteinExistence type="predicted"/>
<name>A0A9X3BDY0_9MYCO</name>
<reference evidence="1" key="2">
    <citation type="journal article" date="2022" name="BMC Genomics">
        <title>Comparative genome analysis of mycobacteria focusing on tRNA and non-coding RNA.</title>
        <authorList>
            <person name="Behra P.R.K."/>
            <person name="Pettersson B.M.F."/>
            <person name="Ramesh M."/>
            <person name="Das S."/>
            <person name="Dasgupta S."/>
            <person name="Kirsebom L.A."/>
        </authorList>
    </citation>
    <scope>NUCLEOTIDE SEQUENCE</scope>
    <source>
        <strain evidence="1">DSM 45406</strain>
    </source>
</reference>
<gene>
    <name evidence="1" type="ORF">H7H73_00420</name>
</gene>
<sequence>MAAAVDTLVGCGAADLATRAELIDVLDELETVGCRLPAIRHRLLARLQVETRTCQDFCVCGGGLQVGVDAFGVVQDEGSECLFPAVGAGSFDEA</sequence>
<feature type="non-terminal residue" evidence="1">
    <location>
        <position position="94"/>
    </location>
</feature>
<dbReference type="Proteomes" id="UP001140272">
    <property type="component" value="Unassembled WGS sequence"/>
</dbReference>
<comment type="caution">
    <text evidence="1">The sequence shown here is derived from an EMBL/GenBank/DDBJ whole genome shotgun (WGS) entry which is preliminary data.</text>
</comment>
<reference evidence="1" key="1">
    <citation type="submission" date="2020-07" db="EMBL/GenBank/DDBJ databases">
        <authorList>
            <person name="Pettersson B.M.F."/>
            <person name="Behra P.R.K."/>
            <person name="Ramesh M."/>
            <person name="Das S."/>
            <person name="Dasgupta S."/>
            <person name="Kirsebom L.A."/>
        </authorList>
    </citation>
    <scope>NUCLEOTIDE SEQUENCE</scope>
    <source>
        <strain evidence="1">DSM 45406</strain>
    </source>
</reference>
<organism evidence="1 2">
    <name type="scientific">Mycolicibacterium rufum</name>
    <dbReference type="NCBI Taxonomy" id="318424"/>
    <lineage>
        <taxon>Bacteria</taxon>
        <taxon>Bacillati</taxon>
        <taxon>Actinomycetota</taxon>
        <taxon>Actinomycetes</taxon>
        <taxon>Mycobacteriales</taxon>
        <taxon>Mycobacteriaceae</taxon>
        <taxon>Mycolicibacterium</taxon>
    </lineage>
</organism>
<accession>A0A9X3BDY0</accession>
<evidence type="ECO:0000313" key="2">
    <source>
        <dbReference type="Proteomes" id="UP001140272"/>
    </source>
</evidence>
<dbReference type="AlphaFoldDB" id="A0A9X3BDY0"/>
<protein>
    <submittedName>
        <fullName evidence="1">Uncharacterized protein</fullName>
    </submittedName>
</protein>